<dbReference type="PRINTS" id="PR00919">
    <property type="entry name" value="THERMOPTASE"/>
</dbReference>
<evidence type="ECO:0000313" key="11">
    <source>
        <dbReference type="EMBL" id="EHN10723.1"/>
    </source>
</evidence>
<evidence type="ECO:0000256" key="2">
    <source>
        <dbReference type="ARBA" id="ARBA00001946"/>
    </source>
</evidence>
<dbReference type="GO" id="GO:0004177">
    <property type="term" value="F:aminopeptidase activity"/>
    <property type="evidence" value="ECO:0007669"/>
    <property type="project" value="UniProtKB-KW"/>
</dbReference>
<evidence type="ECO:0000256" key="6">
    <source>
        <dbReference type="ARBA" id="ARBA00022670"/>
    </source>
</evidence>
<proteinExistence type="inferred from homology"/>
<dbReference type="GO" id="GO:0008237">
    <property type="term" value="F:metallopeptidase activity"/>
    <property type="evidence" value="ECO:0007669"/>
    <property type="project" value="UniProtKB-KW"/>
</dbReference>
<feature type="region of interest" description="Disordered" evidence="10">
    <location>
        <begin position="1"/>
        <end position="38"/>
    </location>
</feature>
<sequence length="408" mass="44907">MTDDAYDFVDLDDPADEPPLADEPEPAPEDEDDAPWDERAADQAEVAAELDAARFADLLVGYCLESEPGDQVLIRSTDLAAPLLIELQRALLEHDAWPLLRVELPGQVAGFYRHARDRHLDEISPLQLEEARQADASLSVQAPEDTRALAEIDPDRLARAARGRHEARELTLSRRWATTLWPTRALADQAGMSLAELAAFVRRATFLDHADPIRAWTGLRQFQARLVERLEDVEELRIEAPGTDLVLHVAGRTWVNSDGRRNMPSGEVFTGPHEDSANGRIRYTVPSSPAGVDVSGVELVFEDGEVVDFRAEQGEDYLGRALRTDDGARRLGEVGIGTNFGIDRAIGVILFDEKIGGTVHTALGRSYPETGGTNGSALHWDLICDLRQGGRLWADGEVLQEDGRFVGL</sequence>
<dbReference type="OrthoDB" id="9803993at2"/>
<dbReference type="Gene3D" id="3.40.1830.10">
    <property type="entry name" value="Thermophilic metalloprotease (M29)"/>
    <property type="match status" value="1"/>
</dbReference>
<reference evidence="11 12" key="1">
    <citation type="journal article" date="2013" name="Biodegradation">
        <title>Quantitative proteomic analysis of ibuprofen-degrading Patulibacter sp. strain I11.</title>
        <authorList>
            <person name="Almeida B."/>
            <person name="Kjeldal H."/>
            <person name="Lolas I."/>
            <person name="Knudsen A.D."/>
            <person name="Carvalho G."/>
            <person name="Nielsen K.L."/>
            <person name="Barreto Crespo M.T."/>
            <person name="Stensballe A."/>
            <person name="Nielsen J.L."/>
        </authorList>
    </citation>
    <scope>NUCLEOTIDE SEQUENCE [LARGE SCALE GENOMIC DNA]</scope>
    <source>
        <strain evidence="11 12">I11</strain>
    </source>
</reference>
<keyword evidence="9" id="KW-0482">Metalloprotease</keyword>
<feature type="compositionally biased region" description="Acidic residues" evidence="10">
    <location>
        <begin position="1"/>
        <end position="35"/>
    </location>
</feature>
<organism evidence="11 12">
    <name type="scientific">Patulibacter medicamentivorans</name>
    <dbReference type="NCBI Taxonomy" id="1097667"/>
    <lineage>
        <taxon>Bacteria</taxon>
        <taxon>Bacillati</taxon>
        <taxon>Actinomycetota</taxon>
        <taxon>Thermoleophilia</taxon>
        <taxon>Solirubrobacterales</taxon>
        <taxon>Patulibacteraceae</taxon>
        <taxon>Patulibacter</taxon>
    </lineage>
</organism>
<evidence type="ECO:0000256" key="1">
    <source>
        <dbReference type="ARBA" id="ARBA00001941"/>
    </source>
</evidence>
<dbReference type="GO" id="GO:0006508">
    <property type="term" value="P:proteolysis"/>
    <property type="evidence" value="ECO:0007669"/>
    <property type="project" value="UniProtKB-KW"/>
</dbReference>
<evidence type="ECO:0000256" key="10">
    <source>
        <dbReference type="SAM" id="MobiDB-lite"/>
    </source>
</evidence>
<comment type="similarity">
    <text evidence="4">Belongs to the peptidase M29 family.</text>
</comment>
<dbReference type="AlphaFoldDB" id="H0E6I2"/>
<evidence type="ECO:0000256" key="5">
    <source>
        <dbReference type="ARBA" id="ARBA00022438"/>
    </source>
</evidence>
<evidence type="ECO:0000256" key="9">
    <source>
        <dbReference type="ARBA" id="ARBA00023049"/>
    </source>
</evidence>
<dbReference type="InterPro" id="IPR000787">
    <property type="entry name" value="Peptidase_M29"/>
</dbReference>
<gene>
    <name evidence="11" type="ORF">PAI11_24320</name>
</gene>
<dbReference type="PANTHER" id="PTHR34448:SF1">
    <property type="entry name" value="BLL6088 PROTEIN"/>
    <property type="match status" value="1"/>
</dbReference>
<comment type="cofactor">
    <cofactor evidence="3">
        <name>Zn(2+)</name>
        <dbReference type="ChEBI" id="CHEBI:29105"/>
    </cofactor>
</comment>
<name>H0E6I2_9ACTN</name>
<dbReference type="Pfam" id="PF02073">
    <property type="entry name" value="Peptidase_M29"/>
    <property type="match status" value="1"/>
</dbReference>
<comment type="cofactor">
    <cofactor evidence="1">
        <name>Co(2+)</name>
        <dbReference type="ChEBI" id="CHEBI:48828"/>
    </cofactor>
</comment>
<dbReference type="PATRIC" id="fig|1097667.3.peg.2413"/>
<evidence type="ECO:0000256" key="3">
    <source>
        <dbReference type="ARBA" id="ARBA00001947"/>
    </source>
</evidence>
<dbReference type="RefSeq" id="WP_007575381.1">
    <property type="nucleotide sequence ID" value="NZ_AGUD01000204.1"/>
</dbReference>
<keyword evidence="5 11" id="KW-0031">Aminopeptidase</keyword>
<comment type="cofactor">
    <cofactor evidence="2">
        <name>Mg(2+)</name>
        <dbReference type="ChEBI" id="CHEBI:18420"/>
    </cofactor>
</comment>
<dbReference type="SUPFAM" id="SSF144052">
    <property type="entry name" value="Thermophilic metalloprotease-like"/>
    <property type="match status" value="1"/>
</dbReference>
<evidence type="ECO:0000313" key="12">
    <source>
        <dbReference type="Proteomes" id="UP000005143"/>
    </source>
</evidence>
<evidence type="ECO:0000256" key="8">
    <source>
        <dbReference type="ARBA" id="ARBA00022801"/>
    </source>
</evidence>
<protein>
    <submittedName>
        <fullName evidence="11">Aminopeptidase</fullName>
    </submittedName>
</protein>
<keyword evidence="6" id="KW-0645">Protease</keyword>
<dbReference type="InterPro" id="IPR035097">
    <property type="entry name" value="M29_N-terminal"/>
</dbReference>
<dbReference type="EMBL" id="AGUD01000204">
    <property type="protein sequence ID" value="EHN10723.1"/>
    <property type="molecule type" value="Genomic_DNA"/>
</dbReference>
<dbReference type="GO" id="GO:0046872">
    <property type="term" value="F:metal ion binding"/>
    <property type="evidence" value="ECO:0007669"/>
    <property type="project" value="UniProtKB-KW"/>
</dbReference>
<comment type="caution">
    <text evidence="11">The sequence shown here is derived from an EMBL/GenBank/DDBJ whole genome shotgun (WGS) entry which is preliminary data.</text>
</comment>
<keyword evidence="12" id="KW-1185">Reference proteome</keyword>
<keyword evidence="8" id="KW-0378">Hydrolase</keyword>
<keyword evidence="7" id="KW-0479">Metal-binding</keyword>
<dbReference type="InterPro" id="IPR052170">
    <property type="entry name" value="M29_Exopeptidase"/>
</dbReference>
<dbReference type="PANTHER" id="PTHR34448">
    <property type="entry name" value="AMINOPEPTIDASE"/>
    <property type="match status" value="1"/>
</dbReference>
<evidence type="ECO:0000256" key="7">
    <source>
        <dbReference type="ARBA" id="ARBA00022723"/>
    </source>
</evidence>
<evidence type="ECO:0000256" key="4">
    <source>
        <dbReference type="ARBA" id="ARBA00008236"/>
    </source>
</evidence>
<dbReference type="Proteomes" id="UP000005143">
    <property type="component" value="Unassembled WGS sequence"/>
</dbReference>
<accession>H0E6I2</accession>